<evidence type="ECO:0000313" key="3">
    <source>
        <dbReference type="Proteomes" id="UP000002668"/>
    </source>
</evidence>
<dbReference type="InParanoid" id="E4ZNX3"/>
<dbReference type="HOGENOM" id="CLU_1750005_0_0_1"/>
<organism evidence="3">
    <name type="scientific">Leptosphaeria maculans (strain JN3 / isolate v23.1.3 / race Av1-4-5-6-7-8)</name>
    <name type="common">Blackleg fungus</name>
    <name type="synonym">Phoma lingam</name>
    <dbReference type="NCBI Taxonomy" id="985895"/>
    <lineage>
        <taxon>Eukaryota</taxon>
        <taxon>Fungi</taxon>
        <taxon>Dikarya</taxon>
        <taxon>Ascomycota</taxon>
        <taxon>Pezizomycotina</taxon>
        <taxon>Dothideomycetes</taxon>
        <taxon>Pleosporomycetidae</taxon>
        <taxon>Pleosporales</taxon>
        <taxon>Pleosporineae</taxon>
        <taxon>Leptosphaeriaceae</taxon>
        <taxon>Plenodomus</taxon>
        <taxon>Plenodomus lingam/Leptosphaeria maculans species complex</taxon>
    </lineage>
</organism>
<accession>E4ZNX3</accession>
<evidence type="ECO:0000313" key="2">
    <source>
        <dbReference type="EMBL" id="CBX93342.1"/>
    </source>
</evidence>
<sequence length="149" mass="16382">MQSHNNAPSRHPLTGQPPRQPLHPPPQKIILTRQTNQALPPPAIALPHPTPTPAPLFPRRRLAPLVQHRHLQRPVLIRTTRRPRPAMMAPAKRALQALDGFCETRRGSGAKGVYGVSAVSRVRVGWRASDSNASTIHSAQREMTVQPSG</sequence>
<feature type="region of interest" description="Disordered" evidence="1">
    <location>
        <begin position="1"/>
        <end position="27"/>
    </location>
</feature>
<proteinExistence type="predicted"/>
<feature type="compositionally biased region" description="Pro residues" evidence="1">
    <location>
        <begin position="18"/>
        <end position="27"/>
    </location>
</feature>
<reference evidence="3" key="1">
    <citation type="journal article" date="2011" name="Nat. Commun.">
        <title>Effector diversification within compartments of the Leptosphaeria maculans genome affected by Repeat-Induced Point mutations.</title>
        <authorList>
            <person name="Rouxel T."/>
            <person name="Grandaubert J."/>
            <person name="Hane J.K."/>
            <person name="Hoede C."/>
            <person name="van de Wouw A.P."/>
            <person name="Couloux A."/>
            <person name="Dominguez V."/>
            <person name="Anthouard V."/>
            <person name="Bally P."/>
            <person name="Bourras S."/>
            <person name="Cozijnsen A.J."/>
            <person name="Ciuffetti L.M."/>
            <person name="Degrave A."/>
            <person name="Dilmaghani A."/>
            <person name="Duret L."/>
            <person name="Fudal I."/>
            <person name="Goodwin S.B."/>
            <person name="Gout L."/>
            <person name="Glaser N."/>
            <person name="Linglin J."/>
            <person name="Kema G.H.J."/>
            <person name="Lapalu N."/>
            <person name="Lawrence C.B."/>
            <person name="May K."/>
            <person name="Meyer M."/>
            <person name="Ollivier B."/>
            <person name="Poulain J."/>
            <person name="Schoch C.L."/>
            <person name="Simon A."/>
            <person name="Spatafora J.W."/>
            <person name="Stachowiak A."/>
            <person name="Turgeon B.G."/>
            <person name="Tyler B.M."/>
            <person name="Vincent D."/>
            <person name="Weissenbach J."/>
            <person name="Amselem J."/>
            <person name="Quesneville H."/>
            <person name="Oliver R.P."/>
            <person name="Wincker P."/>
            <person name="Balesdent M.-H."/>
            <person name="Howlett B.J."/>
        </authorList>
    </citation>
    <scope>NUCLEOTIDE SEQUENCE [LARGE SCALE GENOMIC DNA]</scope>
    <source>
        <strain evidence="3">JN3 / isolate v23.1.3 / race Av1-4-5-6-7-8</strain>
    </source>
</reference>
<dbReference type="AlphaFoldDB" id="E4ZNX3"/>
<gene>
    <name evidence="2" type="ORF">LEMA_P042430.1</name>
</gene>
<dbReference type="VEuPathDB" id="FungiDB:LEMA_P042430.1"/>
<evidence type="ECO:0000256" key="1">
    <source>
        <dbReference type="SAM" id="MobiDB-lite"/>
    </source>
</evidence>
<protein>
    <submittedName>
        <fullName evidence="2">Predicted protein</fullName>
    </submittedName>
</protein>
<keyword evidence="3" id="KW-1185">Reference proteome</keyword>
<dbReference type="Proteomes" id="UP000002668">
    <property type="component" value="Genome"/>
</dbReference>
<dbReference type="EMBL" id="FP929105">
    <property type="protein sequence ID" value="CBX93342.1"/>
    <property type="molecule type" value="Genomic_DNA"/>
</dbReference>
<name>E4ZNX3_LEPMJ</name>